<sequence>MRTSSSFFHGLLPLLLLLLSIIAATIIFTASPPEVSLISRVLPKSPELDLNVPTNGSHILESRVIEVKPASNEDFNKAKIKGYALMCWMRNPAMAGSQAISTFTRFEQLQQWGWTGQDGQPVHIEQYIAGFRDPGLISLLGPEGDAQSKGHNILLQHMEPRGPVTIDGKVYKYPATEATYENVFNTEKGVIVGEFNWSPAAQVAEDAVPGWNSKTDLLPDLRQLSDVMWLCWAKICSQQNVSPSGLHYIVSHNVVNHPTEQVLARVLQIHWKGEAAVDRGQAPAWPGKLVTKDMEGFVALIGTPSIWGTAYLLVQRSGILGRKQVKSIRVWNGYPDKNLFYQPSIIMELEDVRPDN</sequence>
<evidence type="ECO:0000313" key="5">
    <source>
        <dbReference type="Proteomes" id="UP001302367"/>
    </source>
</evidence>
<protein>
    <submittedName>
        <fullName evidence="2">Uncharacterized protein</fullName>
    </submittedName>
</protein>
<gene>
    <name evidence="2" type="ORF">CB0940_08075</name>
    <name evidence="3" type="ORF">RHO25_009280</name>
</gene>
<proteinExistence type="predicted"/>
<reference evidence="2 4" key="1">
    <citation type="submission" date="2015-10" db="EMBL/GenBank/DDBJ databases">
        <title>The cercosporin biosynthetic gene cluster was horizontally transferred to several fungal lineages and shown to be expanded in Cercospora beticola based on microsynteny with recipient genomes.</title>
        <authorList>
            <person name="De Jonge R."/>
            <person name="Ebert M.K."/>
            <person name="Suttle J.C."/>
            <person name="Jurick Ii W.M."/>
            <person name="Secor G.A."/>
            <person name="Thomma B.P."/>
            <person name="Van De Peer Y."/>
            <person name="Bolton M.D."/>
        </authorList>
    </citation>
    <scope>NUCLEOTIDE SEQUENCE [LARGE SCALE GENOMIC DNA]</scope>
    <source>
        <strain evidence="2 4">09-40</strain>
    </source>
</reference>
<accession>A0A2G5HR03</accession>
<evidence type="ECO:0000313" key="3">
    <source>
        <dbReference type="EMBL" id="WPB04634.1"/>
    </source>
</evidence>
<reference evidence="3 5" key="2">
    <citation type="submission" date="2023-09" db="EMBL/GenBank/DDBJ databases">
        <title>Complete-Gapless Cercospora beticola genome.</title>
        <authorList>
            <person name="Wyatt N.A."/>
            <person name="Spanner R.E."/>
            <person name="Bolton M.D."/>
        </authorList>
    </citation>
    <scope>NUCLEOTIDE SEQUENCE [LARGE SCALE GENOMIC DNA]</scope>
    <source>
        <strain evidence="3">Cb09-40</strain>
    </source>
</reference>
<organism evidence="2 4">
    <name type="scientific">Cercospora beticola</name>
    <name type="common">Sugarbeet leaf spot fungus</name>
    <dbReference type="NCBI Taxonomy" id="122368"/>
    <lineage>
        <taxon>Eukaryota</taxon>
        <taxon>Fungi</taxon>
        <taxon>Dikarya</taxon>
        <taxon>Ascomycota</taxon>
        <taxon>Pezizomycotina</taxon>
        <taxon>Dothideomycetes</taxon>
        <taxon>Dothideomycetidae</taxon>
        <taxon>Mycosphaerellales</taxon>
        <taxon>Mycosphaerellaceae</taxon>
        <taxon>Cercospora</taxon>
    </lineage>
</organism>
<keyword evidence="5" id="KW-1185">Reference proteome</keyword>
<keyword evidence="1" id="KW-0732">Signal</keyword>
<evidence type="ECO:0000313" key="4">
    <source>
        <dbReference type="Proteomes" id="UP000230605"/>
    </source>
</evidence>
<evidence type="ECO:0000256" key="1">
    <source>
        <dbReference type="SAM" id="SignalP"/>
    </source>
</evidence>
<dbReference type="Proteomes" id="UP001302367">
    <property type="component" value="Chromosome 6"/>
</dbReference>
<feature type="signal peptide" evidence="1">
    <location>
        <begin position="1"/>
        <end position="24"/>
    </location>
</feature>
<dbReference type="AlphaFoldDB" id="A0A2G5HR03"/>
<dbReference type="Proteomes" id="UP000230605">
    <property type="component" value="Chromosome 6"/>
</dbReference>
<evidence type="ECO:0000313" key="2">
    <source>
        <dbReference type="EMBL" id="PIA94662.1"/>
    </source>
</evidence>
<dbReference type="EMBL" id="CP134189">
    <property type="protein sequence ID" value="WPB04634.1"/>
    <property type="molecule type" value="Genomic_DNA"/>
</dbReference>
<dbReference type="EMBL" id="LKMD01000104">
    <property type="protein sequence ID" value="PIA94662.1"/>
    <property type="molecule type" value="Genomic_DNA"/>
</dbReference>
<feature type="chain" id="PRO_5013713966" evidence="1">
    <location>
        <begin position="25"/>
        <end position="356"/>
    </location>
</feature>
<dbReference type="OrthoDB" id="5337308at2759"/>
<name>A0A2G5HR03_CERBT</name>